<dbReference type="RefSeq" id="WP_131837607.1">
    <property type="nucleotide sequence ID" value="NZ_SLWB01000001.1"/>
</dbReference>
<proteinExistence type="predicted"/>
<evidence type="ECO:0000259" key="1">
    <source>
        <dbReference type="Pfam" id="PF09346"/>
    </source>
</evidence>
<name>A0A4R2EVV1_9BACT</name>
<dbReference type="SUPFAM" id="SSF160631">
    <property type="entry name" value="SMI1/KNR4-like"/>
    <property type="match status" value="1"/>
</dbReference>
<dbReference type="InterPro" id="IPR018958">
    <property type="entry name" value="Knr4/Smi1-like_dom"/>
</dbReference>
<sequence>MRFSKEQKFLNQVESHDDKTNEREILDEAALIKLQSDYPNIPDDYLDYLAEIGGGNFRECQFNVQPYLFDFEDIGLENAYKIPNNIMFFGDNFCGDLSGFDFNKNDGKVVEFWHASAELYYTNKSFHEYIREQMLMDDNENDLRQK</sequence>
<dbReference type="OrthoDB" id="2623344at2"/>
<gene>
    <name evidence="2" type="ORF">CLV25_10134</name>
</gene>
<accession>A0A4R2EVV1</accession>
<dbReference type="Proteomes" id="UP000294830">
    <property type="component" value="Unassembled WGS sequence"/>
</dbReference>
<dbReference type="InterPro" id="IPR037883">
    <property type="entry name" value="Knr4/Smi1-like_sf"/>
</dbReference>
<organism evidence="2 3">
    <name type="scientific">Acetobacteroides hydrogenigenes</name>
    <dbReference type="NCBI Taxonomy" id="979970"/>
    <lineage>
        <taxon>Bacteria</taxon>
        <taxon>Pseudomonadati</taxon>
        <taxon>Bacteroidota</taxon>
        <taxon>Bacteroidia</taxon>
        <taxon>Bacteroidales</taxon>
        <taxon>Rikenellaceae</taxon>
        <taxon>Acetobacteroides</taxon>
    </lineage>
</organism>
<evidence type="ECO:0000313" key="3">
    <source>
        <dbReference type="Proteomes" id="UP000294830"/>
    </source>
</evidence>
<keyword evidence="3" id="KW-1185">Reference proteome</keyword>
<evidence type="ECO:0000313" key="2">
    <source>
        <dbReference type="EMBL" id="TCN72816.1"/>
    </source>
</evidence>
<reference evidence="2 3" key="1">
    <citation type="submission" date="2019-03" db="EMBL/GenBank/DDBJ databases">
        <title>Genomic Encyclopedia of Archaeal and Bacterial Type Strains, Phase II (KMG-II): from individual species to whole genera.</title>
        <authorList>
            <person name="Goeker M."/>
        </authorList>
    </citation>
    <scope>NUCLEOTIDE SEQUENCE [LARGE SCALE GENOMIC DNA]</scope>
    <source>
        <strain evidence="2 3">RL-C</strain>
    </source>
</reference>
<dbReference type="AlphaFoldDB" id="A0A4R2EVV1"/>
<dbReference type="Pfam" id="PF09346">
    <property type="entry name" value="SMI1_KNR4"/>
    <property type="match status" value="1"/>
</dbReference>
<dbReference type="EMBL" id="SLWB01000001">
    <property type="protein sequence ID" value="TCN72816.1"/>
    <property type="molecule type" value="Genomic_DNA"/>
</dbReference>
<comment type="caution">
    <text evidence="2">The sequence shown here is derived from an EMBL/GenBank/DDBJ whole genome shotgun (WGS) entry which is preliminary data.</text>
</comment>
<protein>
    <submittedName>
        <fullName evidence="2">SUKH superfamily protein</fullName>
    </submittedName>
</protein>
<dbReference type="Gene3D" id="3.40.1580.10">
    <property type="entry name" value="SMI1/KNR4-like"/>
    <property type="match status" value="1"/>
</dbReference>
<feature type="domain" description="Knr4/Smi1-like" evidence="1">
    <location>
        <begin position="27"/>
        <end position="131"/>
    </location>
</feature>